<feature type="compositionally biased region" description="Basic and acidic residues" evidence="1">
    <location>
        <begin position="1"/>
        <end position="10"/>
    </location>
</feature>
<evidence type="ECO:0000256" key="1">
    <source>
        <dbReference type="SAM" id="MobiDB-lite"/>
    </source>
</evidence>
<sequence>KSHPKEEKQIYNRPQSEETVTPINGSNGKIKPGRKRITTALTAKLHPEEKKKEAKSYPKEEKQIYNRPKDEENGNSNKRLQ</sequence>
<organism evidence="2 3">
    <name type="scientific">Ambispora leptoticha</name>
    <dbReference type="NCBI Taxonomy" id="144679"/>
    <lineage>
        <taxon>Eukaryota</taxon>
        <taxon>Fungi</taxon>
        <taxon>Fungi incertae sedis</taxon>
        <taxon>Mucoromycota</taxon>
        <taxon>Glomeromycotina</taxon>
        <taxon>Glomeromycetes</taxon>
        <taxon>Archaeosporales</taxon>
        <taxon>Ambisporaceae</taxon>
        <taxon>Ambispora</taxon>
    </lineage>
</organism>
<evidence type="ECO:0000313" key="3">
    <source>
        <dbReference type="Proteomes" id="UP000789508"/>
    </source>
</evidence>
<evidence type="ECO:0000313" key="2">
    <source>
        <dbReference type="EMBL" id="CAG8776382.1"/>
    </source>
</evidence>
<gene>
    <name evidence="2" type="ORF">ALEPTO_LOCUS14426</name>
</gene>
<dbReference type="Proteomes" id="UP000789508">
    <property type="component" value="Unassembled WGS sequence"/>
</dbReference>
<keyword evidence="3" id="KW-1185">Reference proteome</keyword>
<proteinExistence type="predicted"/>
<feature type="compositionally biased region" description="Basic and acidic residues" evidence="1">
    <location>
        <begin position="45"/>
        <end position="72"/>
    </location>
</feature>
<feature type="compositionally biased region" description="Polar residues" evidence="1">
    <location>
        <begin position="12"/>
        <end position="27"/>
    </location>
</feature>
<name>A0A9N9JE37_9GLOM</name>
<comment type="caution">
    <text evidence="2">The sequence shown here is derived from an EMBL/GenBank/DDBJ whole genome shotgun (WGS) entry which is preliminary data.</text>
</comment>
<feature type="non-terminal residue" evidence="2">
    <location>
        <position position="81"/>
    </location>
</feature>
<feature type="region of interest" description="Disordered" evidence="1">
    <location>
        <begin position="1"/>
        <end position="81"/>
    </location>
</feature>
<accession>A0A9N9JE37</accession>
<dbReference type="AlphaFoldDB" id="A0A9N9JE37"/>
<dbReference type="EMBL" id="CAJVPS010055925">
    <property type="protein sequence ID" value="CAG8776382.1"/>
    <property type="molecule type" value="Genomic_DNA"/>
</dbReference>
<reference evidence="2" key="1">
    <citation type="submission" date="2021-06" db="EMBL/GenBank/DDBJ databases">
        <authorList>
            <person name="Kallberg Y."/>
            <person name="Tangrot J."/>
            <person name="Rosling A."/>
        </authorList>
    </citation>
    <scope>NUCLEOTIDE SEQUENCE</scope>
    <source>
        <strain evidence="2">FL130A</strain>
    </source>
</reference>
<protein>
    <submittedName>
        <fullName evidence="2">4809_t:CDS:1</fullName>
    </submittedName>
</protein>